<dbReference type="PANTHER" id="PTHR30217">
    <property type="entry name" value="PEPTIDASE U32 FAMILY"/>
    <property type="match status" value="1"/>
</dbReference>
<dbReference type="Proteomes" id="UP000033930">
    <property type="component" value="Unassembled WGS sequence"/>
</dbReference>
<protein>
    <submittedName>
        <fullName evidence="4">Peptidase, U32 family</fullName>
    </submittedName>
</protein>
<evidence type="ECO:0000256" key="3">
    <source>
        <dbReference type="ARBA" id="ARBA00038374"/>
    </source>
</evidence>
<evidence type="ECO:0000313" key="5">
    <source>
        <dbReference type="Proteomes" id="UP000033930"/>
    </source>
</evidence>
<dbReference type="InterPro" id="IPR001539">
    <property type="entry name" value="Peptidase_U32"/>
</dbReference>
<dbReference type="Pfam" id="PF01136">
    <property type="entry name" value="Peptidase_U32"/>
    <property type="match status" value="1"/>
</dbReference>
<sequence length="416" mass="46096">MEKTNNVELLAPAGSYEALGAAINAGCDAVYFGVKGMNMRENTAAAFTLDDLREIAQICHQNNVKCYLALNTLVYDQGIDDMKKTINAVAKSDIDAIISFDMSAIAYARSVGVEVHISTQHSISNIEAVKFFSQWADRVVLARELTLEQIKQIVDEIKHQDIRGPKGELIQIEVFVHGAMCVAVSGRCGMSLYMYDTSANCGKCSQPCRRAYTVTDKLTGKQMDIDNEYVMSTQDLCTIGMLDEIIDSGVVSLKIEGRGRAPEYVDQVVRCYHEAIDSIKDGSYTKEKIDQWNKRLGTVYNRKMSEGFYRGKAFSYWSGGSHSQATQHKELVGTVEHYYPKAGVAEIKVHASDIKDNDNCVISGKSTGLMRFVAKGITIDEKQVDHAVQGDLITIKVPGVVRKNDKFYKFVVGRGD</sequence>
<dbReference type="InterPro" id="IPR051454">
    <property type="entry name" value="RNA/ubiquinone_mod_enzymes"/>
</dbReference>
<evidence type="ECO:0000256" key="2">
    <source>
        <dbReference type="ARBA" id="ARBA00022801"/>
    </source>
</evidence>
<dbReference type="GO" id="GO:0006508">
    <property type="term" value="P:proteolysis"/>
    <property type="evidence" value="ECO:0007669"/>
    <property type="project" value="UniProtKB-KW"/>
</dbReference>
<organism evidence="4 5">
    <name type="scientific">Candidatus Uhrbacteria bacterium GW2011_GWC1_41_20</name>
    <dbReference type="NCBI Taxonomy" id="1618983"/>
    <lineage>
        <taxon>Bacteria</taxon>
        <taxon>Candidatus Uhriibacteriota</taxon>
    </lineage>
</organism>
<evidence type="ECO:0000256" key="1">
    <source>
        <dbReference type="ARBA" id="ARBA00022670"/>
    </source>
</evidence>
<dbReference type="PANTHER" id="PTHR30217:SF6">
    <property type="entry name" value="TRNA HYDROXYLATION PROTEIN P"/>
    <property type="match status" value="1"/>
</dbReference>
<proteinExistence type="inferred from homology"/>
<evidence type="ECO:0000313" key="4">
    <source>
        <dbReference type="EMBL" id="KKR99713.1"/>
    </source>
</evidence>
<comment type="caution">
    <text evidence="4">The sequence shown here is derived from an EMBL/GenBank/DDBJ whole genome shotgun (WGS) entry which is preliminary data.</text>
</comment>
<comment type="similarity">
    <text evidence="3">Belongs to the peptidase U32 family.</text>
</comment>
<gene>
    <name evidence="4" type="ORF">UU50_C0003G0018</name>
</gene>
<dbReference type="PROSITE" id="PS01276">
    <property type="entry name" value="PEPTIDASE_U32"/>
    <property type="match status" value="1"/>
</dbReference>
<name>A0A0G0VFY7_9BACT</name>
<dbReference type="EMBL" id="LCAW01000003">
    <property type="protein sequence ID" value="KKR99713.1"/>
    <property type="molecule type" value="Genomic_DNA"/>
</dbReference>
<dbReference type="PATRIC" id="fig|1618983.3.peg.150"/>
<reference evidence="4 5" key="1">
    <citation type="journal article" date="2015" name="Nature">
        <title>rRNA introns, odd ribosomes, and small enigmatic genomes across a large radiation of phyla.</title>
        <authorList>
            <person name="Brown C.T."/>
            <person name="Hug L.A."/>
            <person name="Thomas B.C."/>
            <person name="Sharon I."/>
            <person name="Castelle C.J."/>
            <person name="Singh A."/>
            <person name="Wilkins M.J."/>
            <person name="Williams K.H."/>
            <person name="Banfield J.F."/>
        </authorList>
    </citation>
    <scope>NUCLEOTIDE SEQUENCE [LARGE SCALE GENOMIC DNA]</scope>
</reference>
<accession>A0A0G0VFY7</accession>
<keyword evidence="1" id="KW-0645">Protease</keyword>
<dbReference type="AlphaFoldDB" id="A0A0G0VFY7"/>
<keyword evidence="2" id="KW-0378">Hydrolase</keyword>
<dbReference type="GO" id="GO:0008233">
    <property type="term" value="F:peptidase activity"/>
    <property type="evidence" value="ECO:0007669"/>
    <property type="project" value="UniProtKB-KW"/>
</dbReference>